<name>A0A0N0BL88_THEAQ</name>
<gene>
    <name evidence="5 7" type="primary">truB</name>
    <name evidence="7" type="ORF">BVI061214_00378</name>
</gene>
<comment type="similarity">
    <text evidence="2 5">Belongs to the pseudouridine synthase TruB family. Type 1 subfamily.</text>
</comment>
<evidence type="ECO:0000259" key="6">
    <source>
        <dbReference type="Pfam" id="PF01509"/>
    </source>
</evidence>
<dbReference type="CDD" id="cd02573">
    <property type="entry name" value="PseudoU_synth_EcTruB"/>
    <property type="match status" value="1"/>
</dbReference>
<organism evidence="7 8">
    <name type="scientific">Thermus aquaticus</name>
    <dbReference type="NCBI Taxonomy" id="271"/>
    <lineage>
        <taxon>Bacteria</taxon>
        <taxon>Thermotogati</taxon>
        <taxon>Deinococcota</taxon>
        <taxon>Deinococci</taxon>
        <taxon>Thermales</taxon>
        <taxon>Thermaceae</taxon>
        <taxon>Thermus</taxon>
    </lineage>
</organism>
<dbReference type="PANTHER" id="PTHR13767:SF2">
    <property type="entry name" value="PSEUDOURIDYLATE SYNTHASE TRUB1"/>
    <property type="match status" value="1"/>
</dbReference>
<evidence type="ECO:0000256" key="1">
    <source>
        <dbReference type="ARBA" id="ARBA00000385"/>
    </source>
</evidence>
<evidence type="ECO:0000256" key="5">
    <source>
        <dbReference type="HAMAP-Rule" id="MF_01080"/>
    </source>
</evidence>
<dbReference type="GO" id="GO:1990481">
    <property type="term" value="P:mRNA pseudouridine synthesis"/>
    <property type="evidence" value="ECO:0007669"/>
    <property type="project" value="TreeGrafter"/>
</dbReference>
<evidence type="ECO:0000313" key="8">
    <source>
        <dbReference type="Proteomes" id="UP000037685"/>
    </source>
</evidence>
<accession>A0A0N0BL88</accession>
<dbReference type="InterPro" id="IPR002501">
    <property type="entry name" value="PsdUridine_synth_N"/>
</dbReference>
<dbReference type="NCBIfam" id="TIGR00431">
    <property type="entry name" value="TruB"/>
    <property type="match status" value="1"/>
</dbReference>
<dbReference type="RefSeq" id="WP_053767106.1">
    <property type="nucleotide sequence ID" value="NZ_LHCI01000106.1"/>
</dbReference>
<dbReference type="GO" id="GO:0160148">
    <property type="term" value="F:tRNA pseudouridine(55) synthase activity"/>
    <property type="evidence" value="ECO:0007669"/>
    <property type="project" value="UniProtKB-EC"/>
</dbReference>
<keyword evidence="4 5" id="KW-0413">Isomerase</keyword>
<dbReference type="Gene3D" id="3.30.2350.10">
    <property type="entry name" value="Pseudouridine synthase"/>
    <property type="match status" value="1"/>
</dbReference>
<dbReference type="SUPFAM" id="SSF55120">
    <property type="entry name" value="Pseudouridine synthase"/>
    <property type="match status" value="1"/>
</dbReference>
<sequence>MALYAVDKPLHLTSHDAVEEARKRLGTRRVGHTGTLDPLATGLLLLVSEESTKLVPFLSGEDKEYIAWVSFGATTPTLDAEGPVSEEAPVRFDRKDLEAALPGFLEVKEQIPPLYSAIKVKGKRAYEAAREGKPLELGPRPARYLEVELLALDPEPIPHPIAPSAKGWRLAEKGGRKVELPRPLGAYPTAVIRLVVGPGTYVRAFARDLGEKLKTKAFLSGLVRTRIGKVGLERAVSLAELSPDKAIPEVDALPFPVVELSHTEARRVLEGVPLPIPALGYVTLIDSRRRLLAIAEGDGFKLKIKRVFVKEV</sequence>
<dbReference type="EC" id="5.4.99.25" evidence="5"/>
<reference evidence="7 8" key="1">
    <citation type="submission" date="2015-07" db="EMBL/GenBank/DDBJ databases">
        <authorList>
            <person name="Noorani M."/>
        </authorList>
    </citation>
    <scope>NUCLEOTIDE SEQUENCE [LARGE SCALE GENOMIC DNA]</scope>
    <source>
        <strain evidence="8">ATCC 25104 / DSM 625 / JCM 10724 / NBRC 103206 / NCIMB 11243 / YT-1</strain>
    </source>
</reference>
<dbReference type="GO" id="GO:0003723">
    <property type="term" value="F:RNA binding"/>
    <property type="evidence" value="ECO:0007669"/>
    <property type="project" value="InterPro"/>
</dbReference>
<comment type="catalytic activity">
    <reaction evidence="1 5">
        <text>uridine(55) in tRNA = pseudouridine(55) in tRNA</text>
        <dbReference type="Rhea" id="RHEA:42532"/>
        <dbReference type="Rhea" id="RHEA-COMP:10101"/>
        <dbReference type="Rhea" id="RHEA-COMP:10102"/>
        <dbReference type="ChEBI" id="CHEBI:65314"/>
        <dbReference type="ChEBI" id="CHEBI:65315"/>
        <dbReference type="EC" id="5.4.99.25"/>
    </reaction>
</comment>
<comment type="caution">
    <text evidence="7">The sequence shown here is derived from an EMBL/GenBank/DDBJ whole genome shotgun (WGS) entry which is preliminary data.</text>
</comment>
<dbReference type="HAMAP" id="MF_01080">
    <property type="entry name" value="TruB_bact"/>
    <property type="match status" value="1"/>
</dbReference>
<dbReference type="Proteomes" id="UP000037685">
    <property type="component" value="Unassembled WGS sequence"/>
</dbReference>
<protein>
    <recommendedName>
        <fullName evidence="5">tRNA pseudouridine synthase B</fullName>
        <ecNumber evidence="5">5.4.99.25</ecNumber>
    </recommendedName>
    <alternativeName>
        <fullName evidence="5">tRNA pseudouridine(55) synthase</fullName>
        <shortName evidence="5">Psi55 synthase</shortName>
    </alternativeName>
    <alternativeName>
        <fullName evidence="5">tRNA pseudouridylate synthase</fullName>
    </alternativeName>
    <alternativeName>
        <fullName evidence="5">tRNA-uridine isomerase</fullName>
    </alternativeName>
</protein>
<dbReference type="Pfam" id="PF01509">
    <property type="entry name" value="TruB_N"/>
    <property type="match status" value="1"/>
</dbReference>
<dbReference type="EMBL" id="LHCI01000106">
    <property type="protein sequence ID" value="KOX89224.1"/>
    <property type="molecule type" value="Genomic_DNA"/>
</dbReference>
<evidence type="ECO:0000313" key="7">
    <source>
        <dbReference type="EMBL" id="KOX89224.1"/>
    </source>
</evidence>
<evidence type="ECO:0000256" key="3">
    <source>
        <dbReference type="ARBA" id="ARBA00022694"/>
    </source>
</evidence>
<dbReference type="PATRIC" id="fig|271.14.peg.469"/>
<comment type="function">
    <text evidence="5">Responsible for synthesis of pseudouridine from uracil-55 in the psi GC loop of transfer RNAs.</text>
</comment>
<feature type="domain" description="Pseudouridine synthase II N-terminal" evidence="6">
    <location>
        <begin position="22"/>
        <end position="155"/>
    </location>
</feature>
<evidence type="ECO:0000256" key="4">
    <source>
        <dbReference type="ARBA" id="ARBA00023235"/>
    </source>
</evidence>
<dbReference type="GO" id="GO:0031119">
    <property type="term" value="P:tRNA pseudouridine synthesis"/>
    <property type="evidence" value="ECO:0007669"/>
    <property type="project" value="UniProtKB-UniRule"/>
</dbReference>
<feature type="active site" description="Nucleophile" evidence="5">
    <location>
        <position position="37"/>
    </location>
</feature>
<proteinExistence type="inferred from homology"/>
<dbReference type="AlphaFoldDB" id="A0A0N0BL88"/>
<dbReference type="InterPro" id="IPR014780">
    <property type="entry name" value="tRNA_psdUridine_synth_TruB"/>
</dbReference>
<keyword evidence="3 5" id="KW-0819">tRNA processing</keyword>
<evidence type="ECO:0000256" key="2">
    <source>
        <dbReference type="ARBA" id="ARBA00005642"/>
    </source>
</evidence>
<dbReference type="PANTHER" id="PTHR13767">
    <property type="entry name" value="TRNA-PSEUDOURIDINE SYNTHASE"/>
    <property type="match status" value="1"/>
</dbReference>
<dbReference type="InterPro" id="IPR020103">
    <property type="entry name" value="PsdUridine_synth_cat_dom_sf"/>
</dbReference>